<proteinExistence type="predicted"/>
<gene>
    <name evidence="1" type="ORF">AVEN_245435_1</name>
</gene>
<evidence type="ECO:0000313" key="2">
    <source>
        <dbReference type="Proteomes" id="UP000499080"/>
    </source>
</evidence>
<dbReference type="OrthoDB" id="7948871at2759"/>
<dbReference type="EMBL" id="BGPR01135590">
    <property type="protein sequence ID" value="GBN55989.1"/>
    <property type="molecule type" value="Genomic_DNA"/>
</dbReference>
<organism evidence="1 2">
    <name type="scientific">Araneus ventricosus</name>
    <name type="common">Orbweaver spider</name>
    <name type="synonym">Epeira ventricosa</name>
    <dbReference type="NCBI Taxonomy" id="182803"/>
    <lineage>
        <taxon>Eukaryota</taxon>
        <taxon>Metazoa</taxon>
        <taxon>Ecdysozoa</taxon>
        <taxon>Arthropoda</taxon>
        <taxon>Chelicerata</taxon>
        <taxon>Arachnida</taxon>
        <taxon>Araneae</taxon>
        <taxon>Araneomorphae</taxon>
        <taxon>Entelegynae</taxon>
        <taxon>Araneoidea</taxon>
        <taxon>Araneidae</taxon>
        <taxon>Araneus</taxon>
    </lineage>
</organism>
<reference evidence="1 2" key="1">
    <citation type="journal article" date="2019" name="Sci. Rep.">
        <title>Orb-weaving spider Araneus ventricosus genome elucidates the spidroin gene catalogue.</title>
        <authorList>
            <person name="Kono N."/>
            <person name="Nakamura H."/>
            <person name="Ohtoshi R."/>
            <person name="Moran D.A.P."/>
            <person name="Shinohara A."/>
            <person name="Yoshida Y."/>
            <person name="Fujiwara M."/>
            <person name="Mori M."/>
            <person name="Tomita M."/>
            <person name="Arakawa K."/>
        </authorList>
    </citation>
    <scope>NUCLEOTIDE SEQUENCE [LARGE SCALE GENOMIC DNA]</scope>
</reference>
<keyword evidence="2" id="KW-1185">Reference proteome</keyword>
<feature type="non-terminal residue" evidence="1">
    <location>
        <position position="1"/>
    </location>
</feature>
<accession>A0A4Y2PXM0</accession>
<name>A0A4Y2PXM0_ARAVE</name>
<sequence length="100" mass="11273">LALPSTAVVGDRFRVSDRPVASIASSVLHDVGLLTSNNSDLLVDKNKLRREKPKVRKHLKFQAFGEAHALPLKGLYFDGRKDSTLIKERVDTKRYTRKSK</sequence>
<protein>
    <submittedName>
        <fullName evidence="1">Uncharacterized protein</fullName>
    </submittedName>
</protein>
<dbReference type="AlphaFoldDB" id="A0A4Y2PXM0"/>
<dbReference type="Proteomes" id="UP000499080">
    <property type="component" value="Unassembled WGS sequence"/>
</dbReference>
<evidence type="ECO:0000313" key="1">
    <source>
        <dbReference type="EMBL" id="GBN55989.1"/>
    </source>
</evidence>
<comment type="caution">
    <text evidence="1">The sequence shown here is derived from an EMBL/GenBank/DDBJ whole genome shotgun (WGS) entry which is preliminary data.</text>
</comment>